<reference evidence="1 2" key="1">
    <citation type="journal article" date="2024" name="G3 (Bethesda)">
        <title>Genome assembly of Hibiscus sabdariffa L. provides insights into metabolisms of medicinal natural products.</title>
        <authorList>
            <person name="Kim T."/>
        </authorList>
    </citation>
    <scope>NUCLEOTIDE SEQUENCE [LARGE SCALE GENOMIC DNA]</scope>
    <source>
        <strain evidence="1">TK-2024</strain>
        <tissue evidence="1">Old leaves</tissue>
    </source>
</reference>
<evidence type="ECO:0000313" key="2">
    <source>
        <dbReference type="Proteomes" id="UP001472677"/>
    </source>
</evidence>
<evidence type="ECO:0000313" key="1">
    <source>
        <dbReference type="EMBL" id="KAK8498724.1"/>
    </source>
</evidence>
<gene>
    <name evidence="1" type="ORF">V6N12_041798</name>
</gene>
<comment type="caution">
    <text evidence="1">The sequence shown here is derived from an EMBL/GenBank/DDBJ whole genome shotgun (WGS) entry which is preliminary data.</text>
</comment>
<sequence>MFATLDLGIRRLPLQQSLKLGRGLNHQVGYKELGWTTTAPLLSFKFGQMLLLIGSSGYNHVSCHCQSAIFVLTGCPNQQDIETSFRTSRSLLSCDKAVRVPTWLVFRIVKIRGLSLILDKVKKSSSPFFIIDILRGCYYWWSEGEISKSNRDGWDIDLIAKWKGHSKISLPMDHVVS</sequence>
<organism evidence="1 2">
    <name type="scientific">Hibiscus sabdariffa</name>
    <name type="common">roselle</name>
    <dbReference type="NCBI Taxonomy" id="183260"/>
    <lineage>
        <taxon>Eukaryota</taxon>
        <taxon>Viridiplantae</taxon>
        <taxon>Streptophyta</taxon>
        <taxon>Embryophyta</taxon>
        <taxon>Tracheophyta</taxon>
        <taxon>Spermatophyta</taxon>
        <taxon>Magnoliopsida</taxon>
        <taxon>eudicotyledons</taxon>
        <taxon>Gunneridae</taxon>
        <taxon>Pentapetalae</taxon>
        <taxon>rosids</taxon>
        <taxon>malvids</taxon>
        <taxon>Malvales</taxon>
        <taxon>Malvaceae</taxon>
        <taxon>Malvoideae</taxon>
        <taxon>Hibiscus</taxon>
    </lineage>
</organism>
<protein>
    <submittedName>
        <fullName evidence="1">Uncharacterized protein</fullName>
    </submittedName>
</protein>
<dbReference type="Proteomes" id="UP001472677">
    <property type="component" value="Unassembled WGS sequence"/>
</dbReference>
<keyword evidence="2" id="KW-1185">Reference proteome</keyword>
<dbReference type="EMBL" id="JBBPBM010000252">
    <property type="protein sequence ID" value="KAK8498724.1"/>
    <property type="molecule type" value="Genomic_DNA"/>
</dbReference>
<accession>A0ABR2AXE4</accession>
<name>A0ABR2AXE4_9ROSI</name>
<proteinExistence type="predicted"/>